<organism evidence="1 2">
    <name type="scientific">Araneus ventricosus</name>
    <name type="common">Orbweaver spider</name>
    <name type="synonym">Epeira ventricosa</name>
    <dbReference type="NCBI Taxonomy" id="182803"/>
    <lineage>
        <taxon>Eukaryota</taxon>
        <taxon>Metazoa</taxon>
        <taxon>Ecdysozoa</taxon>
        <taxon>Arthropoda</taxon>
        <taxon>Chelicerata</taxon>
        <taxon>Arachnida</taxon>
        <taxon>Araneae</taxon>
        <taxon>Araneomorphae</taxon>
        <taxon>Entelegynae</taxon>
        <taxon>Araneoidea</taxon>
        <taxon>Araneidae</taxon>
        <taxon>Araneus</taxon>
    </lineage>
</organism>
<evidence type="ECO:0000313" key="2">
    <source>
        <dbReference type="Proteomes" id="UP000499080"/>
    </source>
</evidence>
<evidence type="ECO:0000313" key="1">
    <source>
        <dbReference type="EMBL" id="GBO08716.1"/>
    </source>
</evidence>
<gene>
    <name evidence="1" type="ORF">AVEN_203654_1</name>
</gene>
<proteinExistence type="predicted"/>
<dbReference type="EMBL" id="BGPR01034372">
    <property type="protein sequence ID" value="GBO08716.1"/>
    <property type="molecule type" value="Genomic_DNA"/>
</dbReference>
<comment type="caution">
    <text evidence="1">The sequence shown here is derived from an EMBL/GenBank/DDBJ whole genome shotgun (WGS) entry which is preliminary data.</text>
</comment>
<protein>
    <submittedName>
        <fullName evidence="1">Uncharacterized protein</fullName>
    </submittedName>
</protein>
<reference evidence="1 2" key="1">
    <citation type="journal article" date="2019" name="Sci. Rep.">
        <title>Orb-weaving spider Araneus ventricosus genome elucidates the spidroin gene catalogue.</title>
        <authorList>
            <person name="Kono N."/>
            <person name="Nakamura H."/>
            <person name="Ohtoshi R."/>
            <person name="Moran D.A.P."/>
            <person name="Shinohara A."/>
            <person name="Yoshida Y."/>
            <person name="Fujiwara M."/>
            <person name="Mori M."/>
            <person name="Tomita M."/>
            <person name="Arakawa K."/>
        </authorList>
    </citation>
    <scope>NUCLEOTIDE SEQUENCE [LARGE SCALE GENOMIC DNA]</scope>
</reference>
<keyword evidence="2" id="KW-1185">Reference proteome</keyword>
<dbReference type="Proteomes" id="UP000499080">
    <property type="component" value="Unassembled WGS sequence"/>
</dbReference>
<accession>A0A4Y2UAQ5</accession>
<name>A0A4Y2UAQ5_ARAVE</name>
<dbReference type="AlphaFoldDB" id="A0A4Y2UAQ5"/>
<sequence>MATDIDILIPGRRKGVDGFSVETPGLLTVPVPISPSSDSLTLLRHPLGTKFAITKFFVDYVMHSYFAYRQFNSNFTCGDPPKSWH</sequence>